<sequence>LSPTGPIPHPPHPDLRLGVSAIRLAAASPPSSRRASMLGRKGYELVKDFARGEKDQLKPFNENVFNEVINECVEHYDGLQKLIRYNRAETIQNLVWKAGFDGLELPQDIMEKLSPGERNYYLKHSDALRTYMGKVDVDLSVDMVPPKDPCVKVRILEDLDAGILLSDMTVSLKCNSIHFLKRTDAEKYVALGLMEVLVD</sequence>
<evidence type="ECO:0000256" key="4">
    <source>
        <dbReference type="ARBA" id="ARBA00023242"/>
    </source>
</evidence>
<name>A0A9Q0F262_9ROSI</name>
<dbReference type="Pfam" id="PF05916">
    <property type="entry name" value="Sld5"/>
    <property type="match status" value="1"/>
</dbReference>
<organism evidence="7 8">
    <name type="scientific">Turnera subulata</name>
    <dbReference type="NCBI Taxonomy" id="218843"/>
    <lineage>
        <taxon>Eukaryota</taxon>
        <taxon>Viridiplantae</taxon>
        <taxon>Streptophyta</taxon>
        <taxon>Embryophyta</taxon>
        <taxon>Tracheophyta</taxon>
        <taxon>Spermatophyta</taxon>
        <taxon>Magnoliopsida</taxon>
        <taxon>eudicotyledons</taxon>
        <taxon>Gunneridae</taxon>
        <taxon>Pentapetalae</taxon>
        <taxon>rosids</taxon>
        <taxon>fabids</taxon>
        <taxon>Malpighiales</taxon>
        <taxon>Passifloraceae</taxon>
        <taxon>Turnera</taxon>
    </lineage>
</organism>
<keyword evidence="8" id="KW-1185">Reference proteome</keyword>
<evidence type="ECO:0000256" key="2">
    <source>
        <dbReference type="ARBA" id="ARBA00006677"/>
    </source>
</evidence>
<gene>
    <name evidence="7" type="ORF">Tsubulata_035180</name>
</gene>
<comment type="caution">
    <text evidence="7">The sequence shown here is derived from an EMBL/GenBank/DDBJ whole genome shotgun (WGS) entry which is preliminary data.</text>
</comment>
<reference evidence="7" key="2">
    <citation type="journal article" date="2023" name="Plants (Basel)">
        <title>Annotation of the Turnera subulata (Passifloraceae) Draft Genome Reveals the S-Locus Evolved after the Divergence of Turneroideae from Passifloroideae in a Stepwise Manner.</title>
        <authorList>
            <person name="Henning P.M."/>
            <person name="Roalson E.H."/>
            <person name="Mir W."/>
            <person name="McCubbin A.G."/>
            <person name="Shore J.S."/>
        </authorList>
    </citation>
    <scope>NUCLEOTIDE SEQUENCE</scope>
    <source>
        <strain evidence="7">F60SS</strain>
    </source>
</reference>
<feature type="non-terminal residue" evidence="7">
    <location>
        <position position="199"/>
    </location>
</feature>
<feature type="domain" description="DNA replication complex GINS protein PSF1 C-terminal" evidence="6">
    <location>
        <begin position="147"/>
        <end position="198"/>
    </location>
</feature>
<dbReference type="PANTHER" id="PTHR12914:SF2">
    <property type="entry name" value="DNA REPLICATION COMPLEX GINS PROTEIN PSF1"/>
    <property type="match status" value="1"/>
</dbReference>
<dbReference type="InterPro" id="IPR036224">
    <property type="entry name" value="GINS_bundle-like_dom_sf"/>
</dbReference>
<dbReference type="Pfam" id="PF24997">
    <property type="entry name" value="PSF1_C"/>
    <property type="match status" value="1"/>
</dbReference>
<comment type="similarity">
    <text evidence="2">Belongs to the GINS1/PSF1 family.</text>
</comment>
<dbReference type="AlphaFoldDB" id="A0A9Q0F262"/>
<evidence type="ECO:0000313" key="7">
    <source>
        <dbReference type="EMBL" id="KAJ4823508.1"/>
    </source>
</evidence>
<evidence type="ECO:0000256" key="1">
    <source>
        <dbReference type="ARBA" id="ARBA00004123"/>
    </source>
</evidence>
<evidence type="ECO:0000259" key="6">
    <source>
        <dbReference type="Pfam" id="PF24997"/>
    </source>
</evidence>
<protein>
    <recommendedName>
        <fullName evidence="9">GINS subunit domain-containing protein</fullName>
    </recommendedName>
</protein>
<proteinExistence type="inferred from homology"/>
<dbReference type="EMBL" id="JAKUCV010007435">
    <property type="protein sequence ID" value="KAJ4823508.1"/>
    <property type="molecule type" value="Genomic_DNA"/>
</dbReference>
<keyword evidence="3" id="KW-0235">DNA replication</keyword>
<dbReference type="Gene3D" id="1.20.58.1030">
    <property type="match status" value="2"/>
</dbReference>
<reference evidence="7" key="1">
    <citation type="submission" date="2022-02" db="EMBL/GenBank/DDBJ databases">
        <authorList>
            <person name="Henning P.M."/>
            <person name="McCubbin A.G."/>
            <person name="Shore J.S."/>
        </authorList>
    </citation>
    <scope>NUCLEOTIDE SEQUENCE</scope>
    <source>
        <strain evidence="7">F60SS</strain>
        <tissue evidence="7">Leaves</tissue>
    </source>
</reference>
<dbReference type="SUPFAM" id="SSF158573">
    <property type="entry name" value="GINS helical bundle-like"/>
    <property type="match status" value="1"/>
</dbReference>
<dbReference type="GO" id="GO:0000811">
    <property type="term" value="C:GINS complex"/>
    <property type="evidence" value="ECO:0007669"/>
    <property type="project" value="InterPro"/>
</dbReference>
<evidence type="ECO:0008006" key="9">
    <source>
        <dbReference type="Google" id="ProtNLM"/>
    </source>
</evidence>
<dbReference type="InterPro" id="IPR005339">
    <property type="entry name" value="GINS_Psf1"/>
</dbReference>
<evidence type="ECO:0000256" key="3">
    <source>
        <dbReference type="ARBA" id="ARBA00022705"/>
    </source>
</evidence>
<dbReference type="OrthoDB" id="10252587at2759"/>
<dbReference type="InterPro" id="IPR056783">
    <property type="entry name" value="PSF1_C"/>
</dbReference>
<dbReference type="Proteomes" id="UP001141552">
    <property type="component" value="Unassembled WGS sequence"/>
</dbReference>
<evidence type="ECO:0000259" key="5">
    <source>
        <dbReference type="Pfam" id="PF05916"/>
    </source>
</evidence>
<feature type="domain" description="GINS subunit" evidence="5">
    <location>
        <begin position="81"/>
        <end position="135"/>
    </location>
</feature>
<dbReference type="CDD" id="cd11710">
    <property type="entry name" value="GINS_A_psf1"/>
    <property type="match status" value="1"/>
</dbReference>
<keyword evidence="4" id="KW-0539">Nucleus</keyword>
<accession>A0A9Q0F262</accession>
<dbReference type="PANTHER" id="PTHR12914">
    <property type="entry name" value="PARTNER OF SLD5"/>
    <property type="match status" value="1"/>
</dbReference>
<dbReference type="InterPro" id="IPR021151">
    <property type="entry name" value="GINS_A"/>
</dbReference>
<comment type="subcellular location">
    <subcellularLocation>
        <location evidence="1">Nucleus</location>
    </subcellularLocation>
</comment>
<dbReference type="GO" id="GO:1902983">
    <property type="term" value="P:DNA strand elongation involved in mitotic DNA replication"/>
    <property type="evidence" value="ECO:0007669"/>
    <property type="project" value="TreeGrafter"/>
</dbReference>
<evidence type="ECO:0000313" key="8">
    <source>
        <dbReference type="Proteomes" id="UP001141552"/>
    </source>
</evidence>